<evidence type="ECO:0000256" key="1">
    <source>
        <dbReference type="ARBA" id="ARBA00005234"/>
    </source>
</evidence>
<keyword evidence="3" id="KW-0378">Hydrolase</keyword>
<sequence>MTYEKAKIIYNSLLQENFSCNGSLSGQITINDIDAQREFYEKLIEKWIDTTHVIKFNARKLSKILDIDDSNSMILSILCSDPSTYQISDDKFISKRNLENFCSDLVGRIELDAESILDLYKTESELSEVIANYQKKSIISFVLDELKNGTYDVKIYSHLGYVFPSKRYSIISKDKAQAILNAKIILNSCKENKIKGNEHAALCESFLSNVQIGEICPEVCQKINKIHPSIQFIPNSISNIGLKSSNDKFDSKSFRLSKSSSNLSDYPITFKDIDIYLDDFKSLQDQNWINDKIIHFYGRIIESEHDDVFFIPPPTVQYIRFVKSKEVAFNVTNWNLTSYSIVFIPFTNSDSLRNIGNHWSLLVWFPKHQNLFYHCDSFQQFDDSSLKSAKLIVKRLISICKLRNHSLKQKHVPQQNNNYDCGLYLLAYIEFLVEKRSFQGMEDVITQENITSMRSSIKRKILNFKDHHI</sequence>
<dbReference type="EMBL" id="JAPFFF010000005">
    <property type="protein sequence ID" value="KAK8890090.1"/>
    <property type="molecule type" value="Genomic_DNA"/>
</dbReference>
<dbReference type="InterPro" id="IPR038765">
    <property type="entry name" value="Papain-like_cys_pep_sf"/>
</dbReference>
<dbReference type="InterPro" id="IPR044613">
    <property type="entry name" value="Nep1/2-like"/>
</dbReference>
<protein>
    <submittedName>
        <fullName evidence="6">SUMO1 sentrin specific peptidase 8</fullName>
    </submittedName>
</protein>
<dbReference type="Proteomes" id="UP001470230">
    <property type="component" value="Unassembled WGS sequence"/>
</dbReference>
<organism evidence="6 7">
    <name type="scientific">Tritrichomonas musculus</name>
    <dbReference type="NCBI Taxonomy" id="1915356"/>
    <lineage>
        <taxon>Eukaryota</taxon>
        <taxon>Metamonada</taxon>
        <taxon>Parabasalia</taxon>
        <taxon>Tritrichomonadida</taxon>
        <taxon>Tritrichomonadidae</taxon>
        <taxon>Tritrichomonas</taxon>
    </lineage>
</organism>
<keyword evidence="4" id="KW-0788">Thiol protease</keyword>
<dbReference type="Pfam" id="PF02902">
    <property type="entry name" value="Peptidase_C48"/>
    <property type="match status" value="1"/>
</dbReference>
<reference evidence="6 7" key="1">
    <citation type="submission" date="2024-04" db="EMBL/GenBank/DDBJ databases">
        <title>Tritrichomonas musculus Genome.</title>
        <authorList>
            <person name="Alves-Ferreira E."/>
            <person name="Grigg M."/>
            <person name="Lorenzi H."/>
            <person name="Galac M."/>
        </authorList>
    </citation>
    <scope>NUCLEOTIDE SEQUENCE [LARGE SCALE GENOMIC DNA]</scope>
    <source>
        <strain evidence="6 7">EAF2021</strain>
    </source>
</reference>
<dbReference type="InterPro" id="IPR003653">
    <property type="entry name" value="Peptidase_C48_C"/>
</dbReference>
<dbReference type="PROSITE" id="PS50600">
    <property type="entry name" value="ULP_PROTEASE"/>
    <property type="match status" value="1"/>
</dbReference>
<evidence type="ECO:0000259" key="5">
    <source>
        <dbReference type="PROSITE" id="PS50600"/>
    </source>
</evidence>
<keyword evidence="7" id="KW-1185">Reference proteome</keyword>
<name>A0ABR2KJC2_9EUKA</name>
<keyword evidence="2" id="KW-0645">Protease</keyword>
<feature type="domain" description="Ubiquitin-like protease family profile" evidence="5">
    <location>
        <begin position="273"/>
        <end position="432"/>
    </location>
</feature>
<comment type="similarity">
    <text evidence="1">Belongs to the peptidase C48 family.</text>
</comment>
<dbReference type="Gene3D" id="3.40.395.10">
    <property type="entry name" value="Adenoviral Proteinase, Chain A"/>
    <property type="match status" value="1"/>
</dbReference>
<evidence type="ECO:0000313" key="7">
    <source>
        <dbReference type="Proteomes" id="UP001470230"/>
    </source>
</evidence>
<evidence type="ECO:0000256" key="4">
    <source>
        <dbReference type="ARBA" id="ARBA00022807"/>
    </source>
</evidence>
<evidence type="ECO:0000256" key="3">
    <source>
        <dbReference type="ARBA" id="ARBA00022801"/>
    </source>
</evidence>
<accession>A0ABR2KJC2</accession>
<comment type="caution">
    <text evidence="6">The sequence shown here is derived from an EMBL/GenBank/DDBJ whole genome shotgun (WGS) entry which is preliminary data.</text>
</comment>
<gene>
    <name evidence="6" type="ORF">M9Y10_034849</name>
</gene>
<evidence type="ECO:0000313" key="6">
    <source>
        <dbReference type="EMBL" id="KAK8890090.1"/>
    </source>
</evidence>
<dbReference type="PANTHER" id="PTHR46468">
    <property type="entry name" value="SENTRIN-SPECIFIC PROTEASE 8"/>
    <property type="match status" value="1"/>
</dbReference>
<proteinExistence type="inferred from homology"/>
<dbReference type="PANTHER" id="PTHR46468:SF1">
    <property type="entry name" value="SENTRIN-SPECIFIC PROTEASE 8"/>
    <property type="match status" value="1"/>
</dbReference>
<evidence type="ECO:0000256" key="2">
    <source>
        <dbReference type="ARBA" id="ARBA00022670"/>
    </source>
</evidence>
<dbReference type="SUPFAM" id="SSF54001">
    <property type="entry name" value="Cysteine proteinases"/>
    <property type="match status" value="1"/>
</dbReference>